<accession>A0A2T6BE20</accession>
<dbReference type="AlphaFoldDB" id="A0A2T6BE20"/>
<evidence type="ECO:0000259" key="2">
    <source>
        <dbReference type="PROSITE" id="PS50887"/>
    </source>
</evidence>
<gene>
    <name evidence="3" type="ORF">C8N43_3117</name>
</gene>
<dbReference type="Gene3D" id="3.30.450.260">
    <property type="entry name" value="Haem NO binding associated domain"/>
    <property type="match status" value="1"/>
</dbReference>
<feature type="coiled-coil region" evidence="1">
    <location>
        <begin position="148"/>
        <end position="175"/>
    </location>
</feature>
<dbReference type="InterPro" id="IPR052163">
    <property type="entry name" value="DGC-Regulatory_Protein"/>
</dbReference>
<keyword evidence="1" id="KW-0175">Coiled coil</keyword>
<reference evidence="3 4" key="1">
    <citation type="submission" date="2018-04" db="EMBL/GenBank/DDBJ databases">
        <title>Genomic Encyclopedia of Archaeal and Bacterial Type Strains, Phase II (KMG-II): from individual species to whole genera.</title>
        <authorList>
            <person name="Goeker M."/>
        </authorList>
    </citation>
    <scope>NUCLEOTIDE SEQUENCE [LARGE SCALE GENOMIC DNA]</scope>
    <source>
        <strain evidence="3 4">DSM 100977</strain>
    </source>
</reference>
<proteinExistence type="predicted"/>
<dbReference type="SMART" id="SM00267">
    <property type="entry name" value="GGDEF"/>
    <property type="match status" value="1"/>
</dbReference>
<dbReference type="Proteomes" id="UP000243978">
    <property type="component" value="Unassembled WGS sequence"/>
</dbReference>
<dbReference type="Pfam" id="PF00990">
    <property type="entry name" value="GGDEF"/>
    <property type="match status" value="1"/>
</dbReference>
<dbReference type="RefSeq" id="WP_107846652.1">
    <property type="nucleotide sequence ID" value="NZ_QBKS01000002.1"/>
</dbReference>
<sequence length="342" mass="37568">MTTHQETNSADTPAGLSPAALDALMPMHLRISSTGHIQSVGPTMAKVRSEDELVGLRLLEVFELRRPLHVHSFADLLKARTSEVRMRFRVGYPLTFKGVFVPISDTKSDGALLNLSLGANVVDAVEHFDLTSADFASSDPTVDMLYLIEAKSVALEESKRLNKRLEQARSAAEEQAYTDTLTGLQNRRGMDAVLQQLELSGMPFGLMHLDLDYFKQVNDTYGHAAGDFVLQRVAEVLNDETRSDDLVARVGGDEFVLVFKGCVDLAILEGIAMRMISRLERPIDFEGQECRISASIGTTLSSFYEAPAADQMLSDADRALYASKDQGRACHTVFSPDGQNAH</sequence>
<protein>
    <submittedName>
        <fullName evidence="3">Diguanylate cyclase (GGDEF)-like protein</fullName>
    </submittedName>
</protein>
<dbReference type="InterPro" id="IPR000160">
    <property type="entry name" value="GGDEF_dom"/>
</dbReference>
<keyword evidence="4" id="KW-1185">Reference proteome</keyword>
<dbReference type="PANTHER" id="PTHR46663:SF4">
    <property type="entry name" value="DIGUANYLATE CYCLASE DGCT-RELATED"/>
    <property type="match status" value="1"/>
</dbReference>
<name>A0A2T6BE20_9RHOB</name>
<dbReference type="InterPro" id="IPR042463">
    <property type="entry name" value="HNOB_dom_associated_sf"/>
</dbReference>
<dbReference type="CDD" id="cd01949">
    <property type="entry name" value="GGDEF"/>
    <property type="match status" value="1"/>
</dbReference>
<dbReference type="EMBL" id="QBKS01000002">
    <property type="protein sequence ID" value="PTX54303.1"/>
    <property type="molecule type" value="Genomic_DNA"/>
</dbReference>
<dbReference type="Gene3D" id="3.30.70.270">
    <property type="match status" value="1"/>
</dbReference>
<evidence type="ECO:0000256" key="1">
    <source>
        <dbReference type="SAM" id="Coils"/>
    </source>
</evidence>
<dbReference type="SUPFAM" id="SSF55073">
    <property type="entry name" value="Nucleotide cyclase"/>
    <property type="match status" value="1"/>
</dbReference>
<dbReference type="PROSITE" id="PS50887">
    <property type="entry name" value="GGDEF"/>
    <property type="match status" value="1"/>
</dbReference>
<dbReference type="PANTHER" id="PTHR46663">
    <property type="entry name" value="DIGUANYLATE CYCLASE DGCT-RELATED"/>
    <property type="match status" value="1"/>
</dbReference>
<dbReference type="InterPro" id="IPR029787">
    <property type="entry name" value="Nucleotide_cyclase"/>
</dbReference>
<comment type="caution">
    <text evidence="3">The sequence shown here is derived from an EMBL/GenBank/DDBJ whole genome shotgun (WGS) entry which is preliminary data.</text>
</comment>
<organism evidence="3 4">
    <name type="scientific">Litoreibacter ponti</name>
    <dbReference type="NCBI Taxonomy" id="1510457"/>
    <lineage>
        <taxon>Bacteria</taxon>
        <taxon>Pseudomonadati</taxon>
        <taxon>Pseudomonadota</taxon>
        <taxon>Alphaproteobacteria</taxon>
        <taxon>Rhodobacterales</taxon>
        <taxon>Roseobacteraceae</taxon>
        <taxon>Litoreibacter</taxon>
    </lineage>
</organism>
<evidence type="ECO:0000313" key="3">
    <source>
        <dbReference type="EMBL" id="PTX54303.1"/>
    </source>
</evidence>
<dbReference type="InterPro" id="IPR043128">
    <property type="entry name" value="Rev_trsase/Diguanyl_cyclase"/>
</dbReference>
<feature type="domain" description="GGDEF" evidence="2">
    <location>
        <begin position="202"/>
        <end position="336"/>
    </location>
</feature>
<dbReference type="NCBIfam" id="TIGR00254">
    <property type="entry name" value="GGDEF"/>
    <property type="match status" value="1"/>
</dbReference>
<dbReference type="OrthoDB" id="9812260at2"/>
<evidence type="ECO:0000313" key="4">
    <source>
        <dbReference type="Proteomes" id="UP000243978"/>
    </source>
</evidence>